<sequence length="1045" mass="116853">MDLQTLSNLFATTYNPDPNVQKAGELQIRKVGGQEGMVTALLQIIGSDNVELATRQAGAVYLKNRVHTSYFVDPAAQRADQVPIALSDRNALKASLLSLLSASPSSLITVQLASTLKNIVARDFPDQWPTLLDEVKRLLASGEIKEVSAGCVAALEMVRAFRFRQNNDILPRLVSELFPTLVNIATQLLTTPPANASGEIPFMLHQILKTYKTSIVLHLSAHQQSPESLVPWGRLLFQVVNLQIPAGAVPEDEDDRERSEWWKAKKWAYGILGRLFHRFGNPSQLPSSMKDDYNQFSQHFVTTFAPEIFKIYLQQVELYVSGQSWLSKKCQYQIFTFFTECVKPKSTWAMLKPHFETLVSSYVFPQLSFTPAKKEQWDMDPVDYVRTAIDEYENYDTPVSAATSFLFSLASNRTKATFLPILGFINRVLQSKPASPQRFGALNMTAALGHYIMRHPDVKDNMEQFMIQHVLPEFTSSEPYMRAIACEVLGTIEKSNMKWNSDEILSQHFTAITLCIDDPELPVRIQASLALTEMVTMHSTVKAAVSPQVGKVIQTLLKLSEETDLDILNTCMETMVEQYHNELLPVAAELTARLCETYSRLARESMAADEAGGREVDLDTLMDNDTGEDKTFAAMGVAKTIGTIVSSVDSSPEILAQIQEIIIPIVVQTLDSKLLDLFDNMYDLVDSLTFKLRSISPNMWPVFELTYKMFKSDAIDFLDEMLPSLDNFISYGIDVFKARPDYRQMIVDIYTTSVNSEHLGENDAVNGSKLAESLMLNLRGHIDDSLQTIIVTALNTMDAADTAGLRLANLEVLINAVLYNPGASLHLIESFRTGTARAFFDKWFEAINTDARLPRVHDKKLSIMTICALLEMDPAQIPDSVKEGWSGIVAGALKLFKDLPRAVAARKEMEEAFQAESDSDTDADESKIFNLNEDDEDVWDEDSAYLEMLANEGARLREKSERQAAGDDVSDVSEDSDIDEELGYLSPLDPVDPYVTFKNALTAFQMKNAPVYQIATTSLTPEQQTLLMEVMRIAEEKSVESRGAQ</sequence>
<dbReference type="SMART" id="SM00913">
    <property type="entry name" value="IBN_N"/>
    <property type="match status" value="1"/>
</dbReference>
<evidence type="ECO:0000256" key="5">
    <source>
        <dbReference type="ARBA" id="ARBA00022927"/>
    </source>
</evidence>
<dbReference type="GO" id="GO:0006606">
    <property type="term" value="P:protein import into nucleus"/>
    <property type="evidence" value="ECO:0007669"/>
    <property type="project" value="TreeGrafter"/>
</dbReference>
<dbReference type="AlphaFoldDB" id="J4G160"/>
<dbReference type="FunCoup" id="J4G160">
    <property type="interactions" value="702"/>
</dbReference>
<dbReference type="InParanoid" id="J4G160"/>
<evidence type="ECO:0000256" key="2">
    <source>
        <dbReference type="ARBA" id="ARBA00004496"/>
    </source>
</evidence>
<gene>
    <name evidence="9" type="ORF">FIBRA_01760</name>
</gene>
<dbReference type="OrthoDB" id="760868at2759"/>
<keyword evidence="4" id="KW-0963">Cytoplasm</keyword>
<accession>J4G160</accession>
<dbReference type="PANTHER" id="PTHR10997:SF18">
    <property type="entry name" value="D-IMPORTIN 7_RANBP7"/>
    <property type="match status" value="1"/>
</dbReference>
<keyword evidence="10" id="KW-1185">Reference proteome</keyword>
<dbReference type="SUPFAM" id="SSF48371">
    <property type="entry name" value="ARM repeat"/>
    <property type="match status" value="1"/>
</dbReference>
<dbReference type="GO" id="GO:0005829">
    <property type="term" value="C:cytosol"/>
    <property type="evidence" value="ECO:0007669"/>
    <property type="project" value="TreeGrafter"/>
</dbReference>
<evidence type="ECO:0000256" key="6">
    <source>
        <dbReference type="ARBA" id="ARBA00023242"/>
    </source>
</evidence>
<evidence type="ECO:0000256" key="4">
    <source>
        <dbReference type="ARBA" id="ARBA00022490"/>
    </source>
</evidence>
<proteinExistence type="predicted"/>
<reference evidence="9 10" key="1">
    <citation type="journal article" date="2012" name="Appl. Environ. Microbiol.">
        <title>Short-read sequencing for genomic analysis of the brown rot fungus Fibroporia radiculosa.</title>
        <authorList>
            <person name="Tang J.D."/>
            <person name="Perkins A.D."/>
            <person name="Sonstegard T.S."/>
            <person name="Schroeder S.G."/>
            <person name="Burgess S.C."/>
            <person name="Diehl S.V."/>
        </authorList>
    </citation>
    <scope>NUCLEOTIDE SEQUENCE [LARGE SCALE GENOMIC DNA]</scope>
    <source>
        <strain evidence="9 10">TFFH 294</strain>
    </source>
</reference>
<comment type="subcellular location">
    <subcellularLocation>
        <location evidence="2">Cytoplasm</location>
    </subcellularLocation>
    <subcellularLocation>
        <location evidence="1">Nucleus</location>
    </subcellularLocation>
</comment>
<keyword evidence="3" id="KW-0813">Transport</keyword>
<evidence type="ECO:0000256" key="3">
    <source>
        <dbReference type="ARBA" id="ARBA00022448"/>
    </source>
</evidence>
<feature type="compositionally biased region" description="Basic and acidic residues" evidence="7">
    <location>
        <begin position="956"/>
        <end position="965"/>
    </location>
</feature>
<dbReference type="InterPro" id="IPR001494">
    <property type="entry name" value="Importin-beta_N"/>
</dbReference>
<dbReference type="HOGENOM" id="CLU_004196_0_0_1"/>
<evidence type="ECO:0000256" key="1">
    <source>
        <dbReference type="ARBA" id="ARBA00004123"/>
    </source>
</evidence>
<evidence type="ECO:0000313" key="9">
    <source>
        <dbReference type="EMBL" id="CCL99738.1"/>
    </source>
</evidence>
<dbReference type="InterPro" id="IPR011989">
    <property type="entry name" value="ARM-like"/>
</dbReference>
<feature type="compositionally biased region" description="Acidic residues" evidence="7">
    <location>
        <begin position="968"/>
        <end position="978"/>
    </location>
</feature>
<dbReference type="PANTHER" id="PTHR10997">
    <property type="entry name" value="IMPORTIN-7, 8, 11"/>
    <property type="match status" value="1"/>
</dbReference>
<dbReference type="Proteomes" id="UP000006352">
    <property type="component" value="Unassembled WGS sequence"/>
</dbReference>
<keyword evidence="5" id="KW-0653">Protein transport</keyword>
<feature type="domain" description="Importin N-terminal" evidence="8">
    <location>
        <begin position="24"/>
        <end position="102"/>
    </location>
</feature>
<evidence type="ECO:0000256" key="7">
    <source>
        <dbReference type="SAM" id="MobiDB-lite"/>
    </source>
</evidence>
<dbReference type="GO" id="GO:0005635">
    <property type="term" value="C:nuclear envelope"/>
    <property type="evidence" value="ECO:0007669"/>
    <property type="project" value="TreeGrafter"/>
</dbReference>
<organism evidence="9 10">
    <name type="scientific">Fibroporia radiculosa</name>
    <dbReference type="NCBI Taxonomy" id="599839"/>
    <lineage>
        <taxon>Eukaryota</taxon>
        <taxon>Fungi</taxon>
        <taxon>Dikarya</taxon>
        <taxon>Basidiomycota</taxon>
        <taxon>Agaricomycotina</taxon>
        <taxon>Agaricomycetes</taxon>
        <taxon>Polyporales</taxon>
        <taxon>Fibroporiaceae</taxon>
        <taxon>Fibroporia</taxon>
    </lineage>
</organism>
<evidence type="ECO:0000313" key="10">
    <source>
        <dbReference type="Proteomes" id="UP000006352"/>
    </source>
</evidence>
<dbReference type="RefSeq" id="XP_012179021.1">
    <property type="nucleotide sequence ID" value="XM_012323631.1"/>
</dbReference>
<dbReference type="InterPro" id="IPR016024">
    <property type="entry name" value="ARM-type_fold"/>
</dbReference>
<dbReference type="STRING" id="599839.J4G160"/>
<name>J4G160_9APHY</name>
<dbReference type="GO" id="GO:0031267">
    <property type="term" value="F:small GTPase binding"/>
    <property type="evidence" value="ECO:0007669"/>
    <property type="project" value="InterPro"/>
</dbReference>
<feature type="region of interest" description="Disordered" evidence="7">
    <location>
        <begin position="956"/>
        <end position="978"/>
    </location>
</feature>
<keyword evidence="6" id="KW-0539">Nucleus</keyword>
<dbReference type="EMBL" id="HE796948">
    <property type="protein sequence ID" value="CCL99738.1"/>
    <property type="molecule type" value="Genomic_DNA"/>
</dbReference>
<dbReference type="GeneID" id="24094649"/>
<protein>
    <recommendedName>
        <fullName evidence="8">Importin N-terminal domain-containing protein</fullName>
    </recommendedName>
</protein>
<dbReference type="Gene3D" id="1.25.10.10">
    <property type="entry name" value="Leucine-rich Repeat Variant"/>
    <property type="match status" value="1"/>
</dbReference>
<dbReference type="Pfam" id="PF03810">
    <property type="entry name" value="IBN_N"/>
    <property type="match status" value="1"/>
</dbReference>
<evidence type="ECO:0000259" key="8">
    <source>
        <dbReference type="PROSITE" id="PS50166"/>
    </source>
</evidence>
<dbReference type="PROSITE" id="PS50166">
    <property type="entry name" value="IMPORTIN_B_NT"/>
    <property type="match status" value="1"/>
</dbReference>